<sequence length="529" mass="59123">MYSEANPLAMDLVLNFPNDGIRLVFDPVTQRLKIIEVYSMNKVKLKYCGVHFNSPQVQPTIEQIDMSFGATHPGVYDPTHQLFILNFRGLSFSFPIDSKFEPYYTHGLGSLKFSSGSSPVVSHMSIYHGNNLTDAKAPPLPLQCFHGNCFAESVEIINQDGNVLGLKCFLVAEGPGPGKILELRRRTFERNVMFGDSCQDVLSSLGSPCKVFYKAEDKMRIHSPSPHKLAQSKSSDYFFNYFTLGIDILFDAYSHLVKKFILHTNFPGHYNFNMYQRCEFKWDSVQDYLGKPVEAPVVLNRSSSTNTTNPFGSTFCYNLQHMIFEVMANNHLASVTLKLESEVEGNCQQSPCENKPCKQGGTCNPLYGSNGFYCERSPGSIVQGASWSKLNTDEVCFGAKNNTYGNFTMTSLGAILTMKLQYISGFVTCNNRTLPYGSHWACGKGSSIATILTSAAKKVVFPEDYKEKAYSLAGYHANSSELVFPPLSLPLKVTNGEEYQIWYNEDFVDGEEFNNDGQTCVNVYALYVS</sequence>
<evidence type="ECO:0000313" key="3">
    <source>
        <dbReference type="Proteomes" id="UP000225706"/>
    </source>
</evidence>
<reference evidence="3" key="1">
    <citation type="journal article" date="2017" name="bioRxiv">
        <title>Comparative analysis of the genomes of Stylophora pistillata and Acropora digitifera provides evidence for extensive differences between species of corals.</title>
        <authorList>
            <person name="Voolstra C.R."/>
            <person name="Li Y."/>
            <person name="Liew Y.J."/>
            <person name="Baumgarten S."/>
            <person name="Zoccola D."/>
            <person name="Flot J.-F."/>
            <person name="Tambutte S."/>
            <person name="Allemand D."/>
            <person name="Aranda M."/>
        </authorList>
    </citation>
    <scope>NUCLEOTIDE SEQUENCE [LARGE SCALE GENOMIC DNA]</scope>
</reference>
<keyword evidence="3" id="KW-1185">Reference proteome</keyword>
<protein>
    <submittedName>
        <fullName evidence="2">UPF0183 protein C16orf70-like</fullName>
    </submittedName>
</protein>
<dbReference type="Pfam" id="PF03676">
    <property type="entry name" value="PHAF1"/>
    <property type="match status" value="1"/>
</dbReference>
<organism evidence="2 3">
    <name type="scientific">Stylophora pistillata</name>
    <name type="common">Smooth cauliflower coral</name>
    <dbReference type="NCBI Taxonomy" id="50429"/>
    <lineage>
        <taxon>Eukaryota</taxon>
        <taxon>Metazoa</taxon>
        <taxon>Cnidaria</taxon>
        <taxon>Anthozoa</taxon>
        <taxon>Hexacorallia</taxon>
        <taxon>Scleractinia</taxon>
        <taxon>Astrocoeniina</taxon>
        <taxon>Pocilloporidae</taxon>
        <taxon>Stylophora</taxon>
    </lineage>
</organism>
<dbReference type="InterPro" id="IPR005373">
    <property type="entry name" value="PHAF1"/>
</dbReference>
<evidence type="ECO:0000313" key="2">
    <source>
        <dbReference type="EMBL" id="PFX33347.1"/>
    </source>
</evidence>
<dbReference type="EMBL" id="LSMT01000013">
    <property type="protein sequence ID" value="PFX33347.1"/>
    <property type="molecule type" value="Genomic_DNA"/>
</dbReference>
<dbReference type="GO" id="GO:0005802">
    <property type="term" value="C:trans-Golgi network"/>
    <property type="evidence" value="ECO:0007669"/>
    <property type="project" value="TreeGrafter"/>
</dbReference>
<dbReference type="GO" id="GO:0043001">
    <property type="term" value="P:Golgi to plasma membrane protein transport"/>
    <property type="evidence" value="ECO:0007669"/>
    <property type="project" value="TreeGrafter"/>
</dbReference>
<dbReference type="AlphaFoldDB" id="A0A2B4SY53"/>
<comment type="similarity">
    <text evidence="1">Belongs to the PHAF1 family.</text>
</comment>
<dbReference type="InterPro" id="IPR039156">
    <property type="entry name" value="PHAF1/BROMI"/>
</dbReference>
<dbReference type="PANTHER" id="PTHR13465:SF2">
    <property type="entry name" value="PHAGOSOME ASSEMBLY FACTOR 1"/>
    <property type="match status" value="1"/>
</dbReference>
<accession>A0A2B4SY53</accession>
<dbReference type="OrthoDB" id="5947362at2759"/>
<name>A0A2B4SY53_STYPI</name>
<comment type="caution">
    <text evidence="2">The sequence shown here is derived from an EMBL/GenBank/DDBJ whole genome shotgun (WGS) entry which is preliminary data.</text>
</comment>
<dbReference type="PANTHER" id="PTHR13465">
    <property type="entry name" value="UPF0183 PROTEIN"/>
    <property type="match status" value="1"/>
</dbReference>
<evidence type="ECO:0000256" key="1">
    <source>
        <dbReference type="ARBA" id="ARBA00024339"/>
    </source>
</evidence>
<dbReference type="STRING" id="50429.A0A2B4SY53"/>
<gene>
    <name evidence="2" type="ORF">AWC38_SpisGene1819</name>
</gene>
<proteinExistence type="inferred from homology"/>
<dbReference type="Proteomes" id="UP000225706">
    <property type="component" value="Unassembled WGS sequence"/>
</dbReference>